<dbReference type="Proteomes" id="UP000479190">
    <property type="component" value="Unassembled WGS sequence"/>
</dbReference>
<feature type="region of interest" description="Disordered" evidence="1">
    <location>
        <begin position="74"/>
        <end position="116"/>
    </location>
</feature>
<gene>
    <name evidence="2" type="ORF">TBRA_LOCUS4174</name>
</gene>
<feature type="compositionally biased region" description="Polar residues" evidence="1">
    <location>
        <begin position="74"/>
        <end position="87"/>
    </location>
</feature>
<protein>
    <submittedName>
        <fullName evidence="2">Uncharacterized protein</fullName>
    </submittedName>
</protein>
<feature type="compositionally biased region" description="Basic residues" evidence="1">
    <location>
        <begin position="103"/>
        <end position="112"/>
    </location>
</feature>
<dbReference type="AlphaFoldDB" id="A0A6H5I6Z0"/>
<proteinExistence type="predicted"/>
<keyword evidence="3" id="KW-1185">Reference proteome</keyword>
<sequence length="365" mass="42070">MKVFRDSIQSLIINHSTSLLGIIQLPQRRKRKKKKIREPRPVLKNSKSDPYIHCIYNLLISTRKALDVHSNTGRPWTYRNGPTSQGDTRNRRGASGRLGGISRRPRGSRTGRPRGDASIRIRRCSLRRNLVKSVFSRKMNRRSAFQHWPVRCIELGLVAASSHERDDRNSRRAVPSQSLHVLFQKLFDFFDLKNFSEIRRVFITVFVHNSSTIKRCERRIARIMRRRKRSVDNEPTNEPTDQSFATKSKQNIPMPDLIAQAVIEHDPPVNFYQVENPSSQSIYDELRQLSLSSVEPAPSFSSQNDGPRNHLYRWDAATTTSGVESVPEQGMKKFFFSRKRRSEAAVNAVPSLPSEENLKVYMETS</sequence>
<name>A0A6H5I6Z0_9HYME</name>
<organism evidence="2 3">
    <name type="scientific">Trichogramma brassicae</name>
    <dbReference type="NCBI Taxonomy" id="86971"/>
    <lineage>
        <taxon>Eukaryota</taxon>
        <taxon>Metazoa</taxon>
        <taxon>Ecdysozoa</taxon>
        <taxon>Arthropoda</taxon>
        <taxon>Hexapoda</taxon>
        <taxon>Insecta</taxon>
        <taxon>Pterygota</taxon>
        <taxon>Neoptera</taxon>
        <taxon>Endopterygota</taxon>
        <taxon>Hymenoptera</taxon>
        <taxon>Apocrita</taxon>
        <taxon>Proctotrupomorpha</taxon>
        <taxon>Chalcidoidea</taxon>
        <taxon>Trichogrammatidae</taxon>
        <taxon>Trichogramma</taxon>
    </lineage>
</organism>
<accession>A0A6H5I6Z0</accession>
<evidence type="ECO:0000313" key="3">
    <source>
        <dbReference type="Proteomes" id="UP000479190"/>
    </source>
</evidence>
<feature type="region of interest" description="Disordered" evidence="1">
    <location>
        <begin position="227"/>
        <end position="247"/>
    </location>
</feature>
<feature type="non-terminal residue" evidence="2">
    <location>
        <position position="365"/>
    </location>
</feature>
<evidence type="ECO:0000256" key="1">
    <source>
        <dbReference type="SAM" id="MobiDB-lite"/>
    </source>
</evidence>
<reference evidence="2 3" key="1">
    <citation type="submission" date="2020-02" db="EMBL/GenBank/DDBJ databases">
        <authorList>
            <person name="Ferguson B K."/>
        </authorList>
    </citation>
    <scope>NUCLEOTIDE SEQUENCE [LARGE SCALE GENOMIC DNA]</scope>
</reference>
<dbReference type="EMBL" id="CADCXV010000671">
    <property type="protein sequence ID" value="CAB0032230.1"/>
    <property type="molecule type" value="Genomic_DNA"/>
</dbReference>
<feature type="compositionally biased region" description="Polar residues" evidence="1">
    <location>
        <begin position="233"/>
        <end position="247"/>
    </location>
</feature>
<evidence type="ECO:0000313" key="2">
    <source>
        <dbReference type="EMBL" id="CAB0032230.1"/>
    </source>
</evidence>